<accession>A0A5B8G3G1</accession>
<evidence type="ECO:0000256" key="1">
    <source>
        <dbReference type="ARBA" id="ARBA00004429"/>
    </source>
</evidence>
<geneLocation type="plasmid" evidence="12">
    <name>pd4m1c</name>
</geneLocation>
<reference evidence="11 12" key="1">
    <citation type="submission" date="2019-06" db="EMBL/GenBank/DDBJ databases">
        <title>Genome sequence of Rhodobacteraceae bacterium D4M1.</title>
        <authorList>
            <person name="Cao J."/>
        </authorList>
    </citation>
    <scope>NUCLEOTIDE SEQUENCE [LARGE SCALE GENOMIC DNA]</scope>
    <source>
        <strain evidence="11 12">D4M1</strain>
        <plasmid evidence="12">pd4m1c</plasmid>
    </source>
</reference>
<dbReference type="InterPro" id="IPR055348">
    <property type="entry name" value="DctQ"/>
</dbReference>
<evidence type="ECO:0000256" key="6">
    <source>
        <dbReference type="ARBA" id="ARBA00022989"/>
    </source>
</evidence>
<keyword evidence="6" id="KW-1133">Transmembrane helix</keyword>
<sequence>MMALARAYALFVAALAWVAGLLICFLVVAIGAEAILRSLGLGVIRGVVDLSEHAMFNIAVLAAPWILRHNLHIRVDVLVTHLPKRLGEAAELLTSLTGLVTCAVITWYGVRVFATSWSRGELIFSELIIPDWWLQWQIPLATALLAVEFARRVALAARPLRSGRAGPAEPMAPRIEDGI</sequence>
<dbReference type="OrthoDB" id="8030921at2"/>
<organism evidence="11 12">
    <name type="scientific">Paroceanicella profunda</name>
    <dbReference type="NCBI Taxonomy" id="2579971"/>
    <lineage>
        <taxon>Bacteria</taxon>
        <taxon>Pseudomonadati</taxon>
        <taxon>Pseudomonadota</taxon>
        <taxon>Alphaproteobacteria</taxon>
        <taxon>Rhodobacterales</taxon>
        <taxon>Paracoccaceae</taxon>
        <taxon>Paroceanicella</taxon>
    </lineage>
</organism>
<evidence type="ECO:0000313" key="12">
    <source>
        <dbReference type="Proteomes" id="UP000305888"/>
    </source>
</evidence>
<protein>
    <recommendedName>
        <fullName evidence="9">TRAP transporter small permease protein</fullName>
    </recommendedName>
</protein>
<evidence type="ECO:0000256" key="2">
    <source>
        <dbReference type="ARBA" id="ARBA00022448"/>
    </source>
</evidence>
<comment type="subcellular location">
    <subcellularLocation>
        <location evidence="1 9">Cell inner membrane</location>
        <topology evidence="1 9">Multi-pass membrane protein</topology>
    </subcellularLocation>
</comment>
<evidence type="ECO:0000259" key="10">
    <source>
        <dbReference type="Pfam" id="PF04290"/>
    </source>
</evidence>
<keyword evidence="7" id="KW-0472">Membrane</keyword>
<evidence type="ECO:0000256" key="9">
    <source>
        <dbReference type="RuleBase" id="RU369079"/>
    </source>
</evidence>
<evidence type="ECO:0000256" key="8">
    <source>
        <dbReference type="ARBA" id="ARBA00038436"/>
    </source>
</evidence>
<name>A0A5B8G3G1_9RHOB</name>
<dbReference type="AlphaFoldDB" id="A0A5B8G3G1"/>
<dbReference type="Pfam" id="PF04290">
    <property type="entry name" value="DctQ"/>
    <property type="match status" value="1"/>
</dbReference>
<keyword evidence="12" id="KW-1185">Reference proteome</keyword>
<gene>
    <name evidence="11" type="ORF">FDP22_22620</name>
</gene>
<dbReference type="InterPro" id="IPR007387">
    <property type="entry name" value="TRAP_DctQ"/>
</dbReference>
<evidence type="ECO:0000313" key="11">
    <source>
        <dbReference type="EMBL" id="QDL94664.1"/>
    </source>
</evidence>
<dbReference type="PANTHER" id="PTHR35011">
    <property type="entry name" value="2,3-DIKETO-L-GULONATE TRAP TRANSPORTER SMALL PERMEASE PROTEIN YIAM"/>
    <property type="match status" value="1"/>
</dbReference>
<comment type="function">
    <text evidence="9">Part of the tripartite ATP-independent periplasmic (TRAP) transport system.</text>
</comment>
<dbReference type="RefSeq" id="WP_138576864.1">
    <property type="nucleotide sequence ID" value="NZ_CP040821.1"/>
</dbReference>
<comment type="similarity">
    <text evidence="8 9">Belongs to the TRAP transporter small permease family.</text>
</comment>
<evidence type="ECO:0000256" key="7">
    <source>
        <dbReference type="ARBA" id="ARBA00023136"/>
    </source>
</evidence>
<evidence type="ECO:0000256" key="3">
    <source>
        <dbReference type="ARBA" id="ARBA00022475"/>
    </source>
</evidence>
<dbReference type="GO" id="GO:0005886">
    <property type="term" value="C:plasma membrane"/>
    <property type="evidence" value="ECO:0007669"/>
    <property type="project" value="UniProtKB-SubCell"/>
</dbReference>
<keyword evidence="5" id="KW-0812">Transmembrane</keyword>
<feature type="domain" description="Tripartite ATP-independent periplasmic transporters DctQ component" evidence="10">
    <location>
        <begin position="27"/>
        <end position="156"/>
    </location>
</feature>
<dbReference type="GO" id="GO:0022857">
    <property type="term" value="F:transmembrane transporter activity"/>
    <property type="evidence" value="ECO:0007669"/>
    <property type="project" value="UniProtKB-UniRule"/>
</dbReference>
<keyword evidence="11" id="KW-0614">Plasmid</keyword>
<dbReference type="KEGG" id="ppru:FDP22_22620"/>
<keyword evidence="3" id="KW-1003">Cell membrane</keyword>
<evidence type="ECO:0000256" key="5">
    <source>
        <dbReference type="ARBA" id="ARBA00022692"/>
    </source>
</evidence>
<keyword evidence="4 9" id="KW-0997">Cell inner membrane</keyword>
<comment type="subunit">
    <text evidence="9">The complex comprises the extracytoplasmic solute receptor protein and the two transmembrane proteins.</text>
</comment>
<dbReference type="EMBL" id="CP040821">
    <property type="protein sequence ID" value="QDL94664.1"/>
    <property type="molecule type" value="Genomic_DNA"/>
</dbReference>
<dbReference type="Proteomes" id="UP000305888">
    <property type="component" value="Plasmid pD4M1C"/>
</dbReference>
<evidence type="ECO:0000256" key="4">
    <source>
        <dbReference type="ARBA" id="ARBA00022519"/>
    </source>
</evidence>
<keyword evidence="2 9" id="KW-0813">Transport</keyword>
<proteinExistence type="inferred from homology"/>